<sequence>MAKSLNDFLPIFERLTKKPEDYLSVQDSVAADVREFLKVLYDFTKCMEDGLPSGDALPELIIRGFDEEQIWQELELQNEGRSQGLMSDVATLVAQKYLLKFPFILKSEESMTDDGELQTDGDLASAADSETDISAVMEPEMKKSKGQQTDDGLASAPDSETDMSAFMEPVIKKSKVQRCPSVVDDQFFKLSELECFLEHEDKREAGQHSGSSDESVDLFQPLDDDTDEEAEGPHYGDFFDAPLEGGEVQNLRDESDSDWMEVGENDEDAADGKFDAEEEIYTKKVRFHEARMFDKENEAEEAKSSLERRQERLRARLDDLEEQALAEKPWQLKGEVSASARPQNSLLEEVVEFDLTMRPAPVITEQTTLQLEDIIRQRVKDRAWDDVEKKVKPVETPNEYKKKLVLDHEKSKLSLARIYEQDYIKQHEAQEAAPQDGQPQEEPPEHHTVRIMMASVFSMLDALSNFYFTPKPPAPEVKIVSNIPAISLEEVAPVATSDAALLAPEEVQGRLKGDLIGKAERTSSDKKRERRHKKVRQRERQRDRDKRERAVEKLRPGLGNKYSKAQALRDLEKATKNSNMTQVAEKPHAKAIRSSSAFFSRLQDEVRSHIKMKTAGSSQGQQKDVRSAKRMKL</sequence>
<name>A0A2J7R3P1_9NEOP</name>
<evidence type="ECO:0000256" key="3">
    <source>
        <dbReference type="ARBA" id="ARBA00022552"/>
    </source>
</evidence>
<feature type="region of interest" description="Disordered" evidence="9">
    <location>
        <begin position="611"/>
        <end position="633"/>
    </location>
</feature>
<feature type="region of interest" description="Disordered" evidence="9">
    <location>
        <begin position="138"/>
        <end position="161"/>
    </location>
</feature>
<keyword evidence="8" id="KW-0175">Coiled coil</keyword>
<evidence type="ECO:0000256" key="6">
    <source>
        <dbReference type="ARBA" id="ARBA00029455"/>
    </source>
</evidence>
<dbReference type="GO" id="GO:0005732">
    <property type="term" value="C:sno(s)RNA-containing ribonucleoprotein complex"/>
    <property type="evidence" value="ECO:0007669"/>
    <property type="project" value="UniProtKB-UniRule"/>
</dbReference>
<evidence type="ECO:0000256" key="1">
    <source>
        <dbReference type="ARBA" id="ARBA00004604"/>
    </source>
</evidence>
<evidence type="ECO:0000313" key="10">
    <source>
        <dbReference type="EMBL" id="PNF35461.1"/>
    </source>
</evidence>
<feature type="compositionally biased region" description="Basic residues" evidence="9">
    <location>
        <begin position="528"/>
        <end position="537"/>
    </location>
</feature>
<comment type="caution">
    <text evidence="10">The sequence shown here is derived from an EMBL/GenBank/DDBJ whole genome shotgun (WGS) entry which is preliminary data.</text>
</comment>
<feature type="region of interest" description="Disordered" evidence="9">
    <location>
        <begin position="513"/>
        <end position="560"/>
    </location>
</feature>
<evidence type="ECO:0000313" key="11">
    <source>
        <dbReference type="Proteomes" id="UP000235965"/>
    </source>
</evidence>
<dbReference type="PANTHER" id="PTHR17039">
    <property type="entry name" value="U3 SMALL NUCLEOLAR RIBONUCLEOPROTEIN PROTEIN MPP10"/>
    <property type="match status" value="1"/>
</dbReference>
<dbReference type="GO" id="GO:0034457">
    <property type="term" value="C:Mpp10 complex"/>
    <property type="evidence" value="ECO:0007669"/>
    <property type="project" value="UniProtKB-UniRule"/>
</dbReference>
<comment type="subcellular location">
    <subcellularLocation>
        <location evidence="1 7">Nucleus</location>
        <location evidence="1 7">Nucleolus</location>
    </subcellularLocation>
</comment>
<comment type="function">
    <text evidence="7">Involved in nucleolar processing of pre-18S ribosomal RNA.</text>
</comment>
<feature type="compositionally biased region" description="Basic and acidic residues" evidence="9">
    <location>
        <begin position="513"/>
        <end position="527"/>
    </location>
</feature>
<evidence type="ECO:0000256" key="4">
    <source>
        <dbReference type="ARBA" id="ARBA00023242"/>
    </source>
</evidence>
<dbReference type="OrthoDB" id="445326at2759"/>
<dbReference type="EMBL" id="NEVH01007818">
    <property type="protein sequence ID" value="PNF35461.1"/>
    <property type="molecule type" value="Genomic_DNA"/>
</dbReference>
<comment type="similarity">
    <text evidence="6 7">Belongs to the MPP10 family.</text>
</comment>
<organism evidence="10 11">
    <name type="scientific">Cryptotermes secundus</name>
    <dbReference type="NCBI Taxonomy" id="105785"/>
    <lineage>
        <taxon>Eukaryota</taxon>
        <taxon>Metazoa</taxon>
        <taxon>Ecdysozoa</taxon>
        <taxon>Arthropoda</taxon>
        <taxon>Hexapoda</taxon>
        <taxon>Insecta</taxon>
        <taxon>Pterygota</taxon>
        <taxon>Neoptera</taxon>
        <taxon>Polyneoptera</taxon>
        <taxon>Dictyoptera</taxon>
        <taxon>Blattodea</taxon>
        <taxon>Blattoidea</taxon>
        <taxon>Termitoidae</taxon>
        <taxon>Kalotermitidae</taxon>
        <taxon>Cryptotermitinae</taxon>
        <taxon>Cryptotermes</taxon>
    </lineage>
</organism>
<accession>A0A2J7R3P1</accession>
<keyword evidence="3 7" id="KW-0698">rRNA processing</keyword>
<dbReference type="GO" id="GO:0032040">
    <property type="term" value="C:small-subunit processome"/>
    <property type="evidence" value="ECO:0007669"/>
    <property type="project" value="TreeGrafter"/>
</dbReference>
<keyword evidence="2 7" id="KW-0690">Ribosome biogenesis</keyword>
<dbReference type="AlphaFoldDB" id="A0A2J7R3P1"/>
<dbReference type="InterPro" id="IPR012173">
    <property type="entry name" value="Mpp10"/>
</dbReference>
<feature type="coiled-coil region" evidence="8">
    <location>
        <begin position="292"/>
        <end position="323"/>
    </location>
</feature>
<dbReference type="Pfam" id="PF04006">
    <property type="entry name" value="Mpp10"/>
    <property type="match status" value="1"/>
</dbReference>
<dbReference type="Proteomes" id="UP000235965">
    <property type="component" value="Unassembled WGS sequence"/>
</dbReference>
<evidence type="ECO:0000256" key="2">
    <source>
        <dbReference type="ARBA" id="ARBA00022517"/>
    </source>
</evidence>
<keyword evidence="5 7" id="KW-0687">Ribonucleoprotein</keyword>
<evidence type="ECO:0000256" key="5">
    <source>
        <dbReference type="ARBA" id="ARBA00023274"/>
    </source>
</evidence>
<dbReference type="FunCoup" id="A0A2J7R3P1">
    <property type="interactions" value="1403"/>
</dbReference>
<proteinExistence type="inferred from homology"/>
<dbReference type="InParanoid" id="A0A2J7R3P1"/>
<dbReference type="GO" id="GO:0006364">
    <property type="term" value="P:rRNA processing"/>
    <property type="evidence" value="ECO:0007669"/>
    <property type="project" value="UniProtKB-KW"/>
</dbReference>
<feature type="compositionally biased region" description="Basic and acidic residues" evidence="9">
    <location>
        <begin position="538"/>
        <end position="555"/>
    </location>
</feature>
<feature type="region of interest" description="Disordered" evidence="9">
    <location>
        <begin position="204"/>
        <end position="243"/>
    </location>
</feature>
<protein>
    <recommendedName>
        <fullName evidence="7">U3 small nucleolar ribonucleoprotein protein MPP10</fullName>
    </recommendedName>
</protein>
<keyword evidence="11" id="KW-1185">Reference proteome</keyword>
<dbReference type="PANTHER" id="PTHR17039:SF0">
    <property type="entry name" value="U3 SMALL NUCLEOLAR RIBONUCLEOPROTEIN PROTEIN MPP10"/>
    <property type="match status" value="1"/>
</dbReference>
<dbReference type="PIRSF" id="PIRSF017300">
    <property type="entry name" value="snoRNP_Mpp10"/>
    <property type="match status" value="1"/>
</dbReference>
<evidence type="ECO:0000256" key="8">
    <source>
        <dbReference type="SAM" id="Coils"/>
    </source>
</evidence>
<evidence type="ECO:0000256" key="7">
    <source>
        <dbReference type="PIRNR" id="PIRNR017300"/>
    </source>
</evidence>
<reference evidence="10 11" key="1">
    <citation type="submission" date="2017-12" db="EMBL/GenBank/DDBJ databases">
        <title>Hemimetabolous genomes reveal molecular basis of termite eusociality.</title>
        <authorList>
            <person name="Harrison M.C."/>
            <person name="Jongepier E."/>
            <person name="Robertson H.M."/>
            <person name="Arning N."/>
            <person name="Bitard-Feildel T."/>
            <person name="Chao H."/>
            <person name="Childers C.P."/>
            <person name="Dinh H."/>
            <person name="Doddapaneni H."/>
            <person name="Dugan S."/>
            <person name="Gowin J."/>
            <person name="Greiner C."/>
            <person name="Han Y."/>
            <person name="Hu H."/>
            <person name="Hughes D.S.T."/>
            <person name="Huylmans A.-K."/>
            <person name="Kemena C."/>
            <person name="Kremer L.P.M."/>
            <person name="Lee S.L."/>
            <person name="Lopez-Ezquerra A."/>
            <person name="Mallet L."/>
            <person name="Monroy-Kuhn J.M."/>
            <person name="Moser A."/>
            <person name="Murali S.C."/>
            <person name="Muzny D.M."/>
            <person name="Otani S."/>
            <person name="Piulachs M.-D."/>
            <person name="Poelchau M."/>
            <person name="Qu J."/>
            <person name="Schaub F."/>
            <person name="Wada-Katsumata A."/>
            <person name="Worley K.C."/>
            <person name="Xie Q."/>
            <person name="Ylla G."/>
            <person name="Poulsen M."/>
            <person name="Gibbs R.A."/>
            <person name="Schal C."/>
            <person name="Richards S."/>
            <person name="Belles X."/>
            <person name="Korb J."/>
            <person name="Bornberg-Bauer E."/>
        </authorList>
    </citation>
    <scope>NUCLEOTIDE SEQUENCE [LARGE SCALE GENOMIC DNA]</scope>
    <source>
        <tissue evidence="10">Whole body</tissue>
    </source>
</reference>
<evidence type="ECO:0000256" key="9">
    <source>
        <dbReference type="SAM" id="MobiDB-lite"/>
    </source>
</evidence>
<dbReference type="STRING" id="105785.A0A2J7R3P1"/>
<gene>
    <name evidence="10" type="primary">MPHOSPH10</name>
    <name evidence="10" type="ORF">B7P43_G04115</name>
</gene>
<keyword evidence="4 7" id="KW-0539">Nucleus</keyword>